<dbReference type="InterPro" id="IPR049557">
    <property type="entry name" value="Transketolase_CS"/>
</dbReference>
<evidence type="ECO:0000259" key="6">
    <source>
        <dbReference type="Pfam" id="PF00456"/>
    </source>
</evidence>
<accession>A0A9D2SVF7</accession>
<dbReference type="SUPFAM" id="SSF52518">
    <property type="entry name" value="Thiamin diphosphate-binding fold (THDP-binding)"/>
    <property type="match status" value="1"/>
</dbReference>
<dbReference type="InterPro" id="IPR005474">
    <property type="entry name" value="Transketolase_N"/>
</dbReference>
<name>A0A9D2SVF7_9FIRM</name>
<keyword evidence="4" id="KW-0479">Metal-binding</keyword>
<proteinExistence type="inferred from homology"/>
<feature type="domain" description="Transketolase N-terminal" evidence="6">
    <location>
        <begin position="11"/>
        <end position="269"/>
    </location>
</feature>
<evidence type="ECO:0000313" key="7">
    <source>
        <dbReference type="EMBL" id="HJC35834.1"/>
    </source>
</evidence>
<evidence type="ECO:0000256" key="4">
    <source>
        <dbReference type="ARBA" id="ARBA00022723"/>
    </source>
</evidence>
<dbReference type="PANTHER" id="PTHR47514:SF1">
    <property type="entry name" value="TRANSKETOLASE N-TERMINAL SECTION-RELATED"/>
    <property type="match status" value="1"/>
</dbReference>
<organism evidence="7 8">
    <name type="scientific">Candidatus Merdibacter merdavium</name>
    <dbReference type="NCBI Taxonomy" id="2838692"/>
    <lineage>
        <taxon>Bacteria</taxon>
        <taxon>Bacillati</taxon>
        <taxon>Bacillota</taxon>
        <taxon>Erysipelotrichia</taxon>
        <taxon>Erysipelotrichales</taxon>
        <taxon>Erysipelotrichaceae</taxon>
        <taxon>Merdibacter</taxon>
    </lineage>
</organism>
<protein>
    <submittedName>
        <fullName evidence="7">Transketolase</fullName>
    </submittedName>
</protein>
<dbReference type="GO" id="GO:0046872">
    <property type="term" value="F:metal ion binding"/>
    <property type="evidence" value="ECO:0007669"/>
    <property type="project" value="UniProtKB-KW"/>
</dbReference>
<keyword evidence="3" id="KW-0808">Transferase</keyword>
<evidence type="ECO:0000256" key="2">
    <source>
        <dbReference type="ARBA" id="ARBA00007131"/>
    </source>
</evidence>
<dbReference type="AlphaFoldDB" id="A0A9D2SVF7"/>
<gene>
    <name evidence="7" type="ORF">H9702_01735</name>
</gene>
<sequence length="271" mass="29469">MKNVELERHALNIRKYILTQVHAAQSGHPGGSLSSTDIVTALYFEEMDINADNVGSIDRDRFVLSKGHASPLLYAVLCEKGLLPEEELTTFRHLNSRLQGHPSMRLVAGADMSTGSLGQGVSAAVGMAIANRLDGNDHRIYTLLGDGECQEGQVWEAAMAAAHFHLDNLCIIVDHNGLQIDGEVAKVMNVDSLEDKFRAFNLHVIAVDGHDFEAIRSAFEEARCTKGKPTAIIAHTVKGKGISFMENVAGWHGVAPNDEDYKRAIDELGGK</sequence>
<dbReference type="GO" id="GO:0016740">
    <property type="term" value="F:transferase activity"/>
    <property type="evidence" value="ECO:0007669"/>
    <property type="project" value="UniProtKB-KW"/>
</dbReference>
<evidence type="ECO:0000313" key="8">
    <source>
        <dbReference type="Proteomes" id="UP000823896"/>
    </source>
</evidence>
<dbReference type="PANTHER" id="PTHR47514">
    <property type="entry name" value="TRANSKETOLASE N-TERMINAL SECTION-RELATED"/>
    <property type="match status" value="1"/>
</dbReference>
<comment type="similarity">
    <text evidence="2">Belongs to the transketolase family.</text>
</comment>
<evidence type="ECO:0000256" key="5">
    <source>
        <dbReference type="ARBA" id="ARBA00023052"/>
    </source>
</evidence>
<dbReference type="InterPro" id="IPR029061">
    <property type="entry name" value="THDP-binding"/>
</dbReference>
<keyword evidence="5" id="KW-0786">Thiamine pyrophosphate</keyword>
<dbReference type="Pfam" id="PF00456">
    <property type="entry name" value="Transketolase_N"/>
    <property type="match status" value="1"/>
</dbReference>
<evidence type="ECO:0000256" key="1">
    <source>
        <dbReference type="ARBA" id="ARBA00001964"/>
    </source>
</evidence>
<dbReference type="Proteomes" id="UP000823896">
    <property type="component" value="Unassembled WGS sequence"/>
</dbReference>
<comment type="cofactor">
    <cofactor evidence="1">
        <name>thiamine diphosphate</name>
        <dbReference type="ChEBI" id="CHEBI:58937"/>
    </cofactor>
</comment>
<dbReference type="CDD" id="cd02012">
    <property type="entry name" value="TPP_TK"/>
    <property type="match status" value="1"/>
</dbReference>
<dbReference type="PROSITE" id="PS00801">
    <property type="entry name" value="TRANSKETOLASE_1"/>
    <property type="match status" value="1"/>
</dbReference>
<dbReference type="EMBL" id="DWWM01000007">
    <property type="protein sequence ID" value="HJC35834.1"/>
    <property type="molecule type" value="Genomic_DNA"/>
</dbReference>
<reference evidence="7" key="2">
    <citation type="submission" date="2021-04" db="EMBL/GenBank/DDBJ databases">
        <authorList>
            <person name="Gilroy R."/>
        </authorList>
    </citation>
    <scope>NUCLEOTIDE SEQUENCE</scope>
    <source>
        <strain evidence="7">CHK187-11901</strain>
    </source>
</reference>
<reference evidence="7" key="1">
    <citation type="journal article" date="2021" name="PeerJ">
        <title>Extensive microbial diversity within the chicken gut microbiome revealed by metagenomics and culture.</title>
        <authorList>
            <person name="Gilroy R."/>
            <person name="Ravi A."/>
            <person name="Getino M."/>
            <person name="Pursley I."/>
            <person name="Horton D.L."/>
            <person name="Alikhan N.F."/>
            <person name="Baker D."/>
            <person name="Gharbi K."/>
            <person name="Hall N."/>
            <person name="Watson M."/>
            <person name="Adriaenssens E.M."/>
            <person name="Foster-Nyarko E."/>
            <person name="Jarju S."/>
            <person name="Secka A."/>
            <person name="Antonio M."/>
            <person name="Oren A."/>
            <person name="Chaudhuri R.R."/>
            <person name="La Ragione R."/>
            <person name="Hildebrand F."/>
            <person name="Pallen M.J."/>
        </authorList>
    </citation>
    <scope>NUCLEOTIDE SEQUENCE</scope>
    <source>
        <strain evidence="7">CHK187-11901</strain>
    </source>
</reference>
<dbReference type="Gene3D" id="3.40.50.970">
    <property type="match status" value="1"/>
</dbReference>
<comment type="caution">
    <text evidence="7">The sequence shown here is derived from an EMBL/GenBank/DDBJ whole genome shotgun (WGS) entry which is preliminary data.</text>
</comment>
<evidence type="ECO:0000256" key="3">
    <source>
        <dbReference type="ARBA" id="ARBA00022679"/>
    </source>
</evidence>